<proteinExistence type="predicted"/>
<evidence type="ECO:0000313" key="2">
    <source>
        <dbReference type="Proteomes" id="UP001207468"/>
    </source>
</evidence>
<evidence type="ECO:0000313" key="1">
    <source>
        <dbReference type="EMBL" id="KAI9432248.1"/>
    </source>
</evidence>
<reference evidence="1" key="1">
    <citation type="submission" date="2021-03" db="EMBL/GenBank/DDBJ databases">
        <title>Evolutionary priming and transition to the ectomycorrhizal habit in an iconic lineage of mushroom-forming fungi: is preadaptation a requirement?</title>
        <authorList>
            <consortium name="DOE Joint Genome Institute"/>
            <person name="Looney B.P."/>
            <person name="Miyauchi S."/>
            <person name="Morin E."/>
            <person name="Drula E."/>
            <person name="Courty P.E."/>
            <person name="Chicoki N."/>
            <person name="Fauchery L."/>
            <person name="Kohler A."/>
            <person name="Kuo A."/>
            <person name="LaButti K."/>
            <person name="Pangilinan J."/>
            <person name="Lipzen A."/>
            <person name="Riley R."/>
            <person name="Andreopoulos W."/>
            <person name="He G."/>
            <person name="Johnson J."/>
            <person name="Barry K.W."/>
            <person name="Grigoriev I.V."/>
            <person name="Nagy L."/>
            <person name="Hibbett D."/>
            <person name="Henrissat B."/>
            <person name="Matheny P.B."/>
            <person name="Labbe J."/>
            <person name="Martin A.F."/>
        </authorList>
    </citation>
    <scope>NUCLEOTIDE SEQUENCE</scope>
    <source>
        <strain evidence="1">BPL698</strain>
    </source>
</reference>
<dbReference type="Proteomes" id="UP001207468">
    <property type="component" value="Unassembled WGS sequence"/>
</dbReference>
<protein>
    <submittedName>
        <fullName evidence="1">RagB/SusD domain-containing protein</fullName>
    </submittedName>
</protein>
<name>A0ACC0TRE0_9AGAM</name>
<gene>
    <name evidence="1" type="ORF">F5148DRAFT_1295812</name>
</gene>
<dbReference type="EMBL" id="JAGFNK010001350">
    <property type="protein sequence ID" value="KAI9432248.1"/>
    <property type="molecule type" value="Genomic_DNA"/>
</dbReference>
<sequence length="536" mass="60351">MKRILTLLLIVPVALISCKSVLDTKPVDVVTPVNFYNSENDLKSALAAAYDPLDNEYLYCSSLWYQLGICTDEAFYQYSSNSYSAPMFYQYDYTNAYITGLWQQCYMGIERANLLIANINKPVMDSTRRQVIYGEALFLRAYYHFLLVSNWGDVPLKITPTTDVNSISVPRTPSKDVYAQVIKDMTAAEGKVSTSTAIGNASHISKTGIEAVLARVCLYMAGYPLRDESKYADALIWANKVQASGEHALRTTYNSTTNSAYSQVFINECQDIYDTKECIWEADFNLNNNNTAYWEYGKVGTMSLNCVNLDTGYAGGNIRTTIKLYNLYKPGDLRRDWNIAPFYFNSTATTASRANYAATDIIDRENAKWRRYYEPLSPSKQQYYNGTNFPIIRYSDVLLMLAEAENHINGPTQVAYDAVNQVRRRAYGVSITTPNTTADLASNLPKDMFQQAIMDERARELCFEGLRKADLIRWGIFSSTLSAINTEINASNASGANKTRWTLGYITATSSSKYLLLPIPSLEININKAMTQNPGW</sequence>
<organism evidence="1 2">
    <name type="scientific">Russula earlei</name>
    <dbReference type="NCBI Taxonomy" id="71964"/>
    <lineage>
        <taxon>Eukaryota</taxon>
        <taxon>Fungi</taxon>
        <taxon>Dikarya</taxon>
        <taxon>Basidiomycota</taxon>
        <taxon>Agaricomycotina</taxon>
        <taxon>Agaricomycetes</taxon>
        <taxon>Russulales</taxon>
        <taxon>Russulaceae</taxon>
        <taxon>Russula</taxon>
    </lineage>
</organism>
<accession>A0ACC0TRE0</accession>
<comment type="caution">
    <text evidence="1">The sequence shown here is derived from an EMBL/GenBank/DDBJ whole genome shotgun (WGS) entry which is preliminary data.</text>
</comment>
<keyword evidence="2" id="KW-1185">Reference proteome</keyword>